<dbReference type="CDD" id="cd18578">
    <property type="entry name" value="ABC_6TM_Pgp_ABCB1_D2_like"/>
    <property type="match status" value="1"/>
</dbReference>
<keyword evidence="5" id="KW-0067">ATP-binding</keyword>
<evidence type="ECO:0000313" key="14">
    <source>
        <dbReference type="Proteomes" id="UP000677228"/>
    </source>
</evidence>
<dbReference type="EMBL" id="CAJOBA010008280">
    <property type="protein sequence ID" value="CAF3824668.1"/>
    <property type="molecule type" value="Genomic_DNA"/>
</dbReference>
<evidence type="ECO:0000256" key="3">
    <source>
        <dbReference type="ARBA" id="ARBA00022692"/>
    </source>
</evidence>
<feature type="transmembrane region" description="Helical" evidence="9">
    <location>
        <begin position="654"/>
        <end position="678"/>
    </location>
</feature>
<dbReference type="CDD" id="cd18577">
    <property type="entry name" value="ABC_6TM_Pgp_ABCB1_D1_like"/>
    <property type="match status" value="1"/>
</dbReference>
<feature type="transmembrane region" description="Helical" evidence="9">
    <location>
        <begin position="61"/>
        <end position="82"/>
    </location>
</feature>
<feature type="domain" description="ABC transporter" evidence="10">
    <location>
        <begin position="240"/>
        <end position="461"/>
    </location>
</feature>
<comment type="similarity">
    <text evidence="2">Belongs to the ABC transporter superfamily. ABCB family. Multidrug resistance exporter (TC 3.A.1.201) subfamily.</text>
</comment>
<feature type="transmembrane region" description="Helical" evidence="9">
    <location>
        <begin position="137"/>
        <end position="161"/>
    </location>
</feature>
<evidence type="ECO:0000256" key="2">
    <source>
        <dbReference type="ARBA" id="ARBA00007577"/>
    </source>
</evidence>
<dbReference type="GO" id="GO:0015421">
    <property type="term" value="F:ABC-type oligopeptide transporter activity"/>
    <property type="evidence" value="ECO:0007669"/>
    <property type="project" value="TreeGrafter"/>
</dbReference>
<feature type="domain" description="ABC transmembrane type-1" evidence="11">
    <location>
        <begin position="540"/>
        <end position="759"/>
    </location>
</feature>
<accession>A0A8S2E646</accession>
<dbReference type="AlphaFoldDB" id="A0A8S2E646"/>
<keyword evidence="6 9" id="KW-1133">Transmembrane helix</keyword>
<evidence type="ECO:0000256" key="9">
    <source>
        <dbReference type="SAM" id="Phobius"/>
    </source>
</evidence>
<organism evidence="12 14">
    <name type="scientific">Didymodactylos carnosus</name>
    <dbReference type="NCBI Taxonomy" id="1234261"/>
    <lineage>
        <taxon>Eukaryota</taxon>
        <taxon>Metazoa</taxon>
        <taxon>Spiralia</taxon>
        <taxon>Gnathifera</taxon>
        <taxon>Rotifera</taxon>
        <taxon>Eurotatoria</taxon>
        <taxon>Bdelloidea</taxon>
        <taxon>Philodinida</taxon>
        <taxon>Philodinidae</taxon>
        <taxon>Didymodactylos</taxon>
    </lineage>
</organism>
<sequence>MSQEIGWFDLRNAGELSSRLVNDLDTVKDGIGEKVPDFVSLITKVTGCLILALAKGWKLTLVYMGISPLIIITFNITLRIVVKYTAEEMQASATASAVAQEVLMSIRTVTAFGGQKKEEERFSKNLLYGKIIGIKKAFYTGLCQAFFSFITFSNFALIFWYAPFLVRTECKSYSAGSAILIILACMSATFSISNLFSNIQSFAEASASARYVFDIIERTSNINAFNDNYGDKPDLVVGDIEFQNVQFAFPARKDMPVLNKVSMKIPSGKTVALVGESGCGKSTTIQLIQRFYDVDEGQILLDGHDLRSLNVAWLRNNIGIVAQEPVLFTGTIEDNIRFGKTDATDEEVVEAAKMANAHDFIMELSEVYLHIFYEIKRQYSTSLCFLELQVFSALDNTSEKIVQDALDKAKKGRTTIIIAHRLSTIKNADLIIGLEKGQVVEYGNHRDLMKIQGLYYALVTAQQQIENLNENEDGEENLVQQDSLNYRQKRASATAVDIESEIDEHEVLDDYDNDGKRKRWRLPFMLKILKYNAPEWYFIILGSIASSILGATQPILGLLLAQMYAQFAQPNLKKQEHDVRIYPVTIICTGIISGICQLATSLSFAKSGGELTARMRKLTLAAILRQEIGWFDLERNRAGALITRLSSDVSAMKGWTGITIGIIAQAIGGVVTAVVIAFLNSWKLAFTVLCFVPFLIATGVLNGQKLRKAGQTTRKESALEEKGGACAHEAIDNIRTVVALCQEKRFIRQYEMTFDKAFRVLTVLTFASETVGRALAQIPDHAKAKNAALKIIKLNKRQSAIDPNDENGLVLSDIKGEIEFKDIQFQYPTRPTHKVLKRFNLSCVTNQTTALCGPSGGGKSTVIALIQRFYDPLSGSVYIDGYDIKTLNLRWLRSQLGLGYDTLCGAKGNQLSGGQKQRIAIARALVRNPKILLLDEATSALDYKSEKIVQQTLDRAADGRTCLTIAHRLSTIRDCKRIAVVSRGHVQEEGAHDQLVAKRGTYFSLLLAEVRRDSLSQVRRDTLS</sequence>
<dbReference type="PROSITE" id="PS00211">
    <property type="entry name" value="ABC_TRANSPORTER_1"/>
    <property type="match status" value="1"/>
</dbReference>
<protein>
    <submittedName>
        <fullName evidence="12">Uncharacterized protein</fullName>
    </submittedName>
</protein>
<dbReference type="GO" id="GO:0005524">
    <property type="term" value="F:ATP binding"/>
    <property type="evidence" value="ECO:0007669"/>
    <property type="project" value="UniProtKB-KW"/>
</dbReference>
<feature type="domain" description="ABC transmembrane type-1" evidence="11">
    <location>
        <begin position="1"/>
        <end position="204"/>
    </location>
</feature>
<dbReference type="Proteomes" id="UP000682733">
    <property type="component" value="Unassembled WGS sequence"/>
</dbReference>
<evidence type="ECO:0000313" key="13">
    <source>
        <dbReference type="EMBL" id="CAF3824668.1"/>
    </source>
</evidence>
<dbReference type="Gene3D" id="1.20.1560.10">
    <property type="entry name" value="ABC transporter type 1, transmembrane domain"/>
    <property type="match status" value="2"/>
</dbReference>
<dbReference type="InterPro" id="IPR003439">
    <property type="entry name" value="ABC_transporter-like_ATP-bd"/>
</dbReference>
<dbReference type="InterPro" id="IPR017871">
    <property type="entry name" value="ABC_transporter-like_CS"/>
</dbReference>
<evidence type="ECO:0000256" key="8">
    <source>
        <dbReference type="SAM" id="Coils"/>
    </source>
</evidence>
<dbReference type="PROSITE" id="PS50929">
    <property type="entry name" value="ABC_TM1F"/>
    <property type="match status" value="2"/>
</dbReference>
<dbReference type="SUPFAM" id="SSF90123">
    <property type="entry name" value="ABC transporter transmembrane region"/>
    <property type="match status" value="2"/>
</dbReference>
<dbReference type="GO" id="GO:0005743">
    <property type="term" value="C:mitochondrial inner membrane"/>
    <property type="evidence" value="ECO:0007669"/>
    <property type="project" value="TreeGrafter"/>
</dbReference>
<keyword evidence="4" id="KW-0547">Nucleotide-binding</keyword>
<keyword evidence="7 9" id="KW-0472">Membrane</keyword>
<keyword evidence="8" id="KW-0175">Coiled coil</keyword>
<dbReference type="SUPFAM" id="SSF52540">
    <property type="entry name" value="P-loop containing nucleoside triphosphate hydrolases"/>
    <property type="match status" value="2"/>
</dbReference>
<evidence type="ECO:0000256" key="5">
    <source>
        <dbReference type="ARBA" id="ARBA00022840"/>
    </source>
</evidence>
<name>A0A8S2E646_9BILA</name>
<feature type="transmembrane region" description="Helical" evidence="9">
    <location>
        <begin position="684"/>
        <end position="701"/>
    </location>
</feature>
<evidence type="ECO:0000256" key="1">
    <source>
        <dbReference type="ARBA" id="ARBA00004141"/>
    </source>
</evidence>
<dbReference type="Pfam" id="PF00664">
    <property type="entry name" value="ABC_membrane"/>
    <property type="match status" value="2"/>
</dbReference>
<reference evidence="12" key="1">
    <citation type="submission" date="2021-02" db="EMBL/GenBank/DDBJ databases">
        <authorList>
            <person name="Nowell W R."/>
        </authorList>
    </citation>
    <scope>NUCLEOTIDE SEQUENCE</scope>
</reference>
<gene>
    <name evidence="12" type="ORF">OVA965_LOCUS17307</name>
    <name evidence="13" type="ORF">TMI583_LOCUS17319</name>
</gene>
<dbReference type="InterPro" id="IPR039421">
    <property type="entry name" value="Type_1_exporter"/>
</dbReference>
<dbReference type="Gene3D" id="3.40.50.300">
    <property type="entry name" value="P-loop containing nucleotide triphosphate hydrolases"/>
    <property type="match status" value="4"/>
</dbReference>
<dbReference type="InterPro" id="IPR027417">
    <property type="entry name" value="P-loop_NTPase"/>
</dbReference>
<dbReference type="PANTHER" id="PTHR43394">
    <property type="entry name" value="ATP-DEPENDENT PERMEASE MDL1, MITOCHONDRIAL"/>
    <property type="match status" value="1"/>
</dbReference>
<dbReference type="GO" id="GO:0016887">
    <property type="term" value="F:ATP hydrolysis activity"/>
    <property type="evidence" value="ECO:0007669"/>
    <property type="project" value="InterPro"/>
</dbReference>
<evidence type="ECO:0000256" key="7">
    <source>
        <dbReference type="ARBA" id="ARBA00023136"/>
    </source>
</evidence>
<feature type="transmembrane region" description="Helical" evidence="9">
    <location>
        <begin position="581"/>
        <end position="605"/>
    </location>
</feature>
<dbReference type="InterPro" id="IPR003593">
    <property type="entry name" value="AAA+_ATPase"/>
</dbReference>
<dbReference type="Pfam" id="PF00005">
    <property type="entry name" value="ABC_tran"/>
    <property type="match status" value="2"/>
</dbReference>
<dbReference type="EMBL" id="CAJNOK010008264">
    <property type="protein sequence ID" value="CAF1058823.1"/>
    <property type="molecule type" value="Genomic_DNA"/>
</dbReference>
<dbReference type="PANTHER" id="PTHR43394:SF27">
    <property type="entry name" value="ATP-DEPENDENT TRANSLOCASE ABCB1-LIKE"/>
    <property type="match status" value="1"/>
</dbReference>
<evidence type="ECO:0000256" key="4">
    <source>
        <dbReference type="ARBA" id="ARBA00022741"/>
    </source>
</evidence>
<dbReference type="Proteomes" id="UP000677228">
    <property type="component" value="Unassembled WGS sequence"/>
</dbReference>
<evidence type="ECO:0000256" key="6">
    <source>
        <dbReference type="ARBA" id="ARBA00022989"/>
    </source>
</evidence>
<evidence type="ECO:0000313" key="12">
    <source>
        <dbReference type="EMBL" id="CAF1058823.1"/>
    </source>
</evidence>
<proteinExistence type="inferred from homology"/>
<evidence type="ECO:0000259" key="10">
    <source>
        <dbReference type="PROSITE" id="PS50893"/>
    </source>
</evidence>
<dbReference type="InterPro" id="IPR036640">
    <property type="entry name" value="ABC1_TM_sf"/>
</dbReference>
<dbReference type="PROSITE" id="PS50893">
    <property type="entry name" value="ABC_TRANSPORTER_2"/>
    <property type="match status" value="2"/>
</dbReference>
<keyword evidence="3 9" id="KW-0812">Transmembrane</keyword>
<comment type="subcellular location">
    <subcellularLocation>
        <location evidence="1">Membrane</location>
        <topology evidence="1">Multi-pass membrane protein</topology>
    </subcellularLocation>
</comment>
<comment type="caution">
    <text evidence="12">The sequence shown here is derived from an EMBL/GenBank/DDBJ whole genome shotgun (WGS) entry which is preliminary data.</text>
</comment>
<evidence type="ECO:0000259" key="11">
    <source>
        <dbReference type="PROSITE" id="PS50929"/>
    </source>
</evidence>
<dbReference type="SMART" id="SM00382">
    <property type="entry name" value="AAA"/>
    <property type="match status" value="2"/>
</dbReference>
<dbReference type="GO" id="GO:0090374">
    <property type="term" value="P:oligopeptide export from mitochondrion"/>
    <property type="evidence" value="ECO:0007669"/>
    <property type="project" value="TreeGrafter"/>
</dbReference>
<feature type="coiled-coil region" evidence="8">
    <location>
        <begin position="451"/>
        <end position="478"/>
    </location>
</feature>
<feature type="transmembrane region" description="Helical" evidence="9">
    <location>
        <begin position="173"/>
        <end position="196"/>
    </location>
</feature>
<feature type="domain" description="ABC transporter" evidence="10">
    <location>
        <begin position="818"/>
        <end position="1008"/>
    </location>
</feature>
<dbReference type="InterPro" id="IPR011527">
    <property type="entry name" value="ABC1_TM_dom"/>
</dbReference>
<feature type="transmembrane region" description="Helical" evidence="9">
    <location>
        <begin position="536"/>
        <end position="561"/>
    </location>
</feature>